<feature type="non-terminal residue" evidence="2">
    <location>
        <position position="164"/>
    </location>
</feature>
<organism evidence="2 3">
    <name type="scientific">Batillaria attramentaria</name>
    <dbReference type="NCBI Taxonomy" id="370345"/>
    <lineage>
        <taxon>Eukaryota</taxon>
        <taxon>Metazoa</taxon>
        <taxon>Spiralia</taxon>
        <taxon>Lophotrochozoa</taxon>
        <taxon>Mollusca</taxon>
        <taxon>Gastropoda</taxon>
        <taxon>Caenogastropoda</taxon>
        <taxon>Sorbeoconcha</taxon>
        <taxon>Cerithioidea</taxon>
        <taxon>Batillariidae</taxon>
        <taxon>Batillaria</taxon>
    </lineage>
</organism>
<evidence type="ECO:0000313" key="3">
    <source>
        <dbReference type="Proteomes" id="UP001519460"/>
    </source>
</evidence>
<dbReference type="Pfam" id="PF17517">
    <property type="entry name" value="IgGFc_binding"/>
    <property type="match status" value="1"/>
</dbReference>
<feature type="non-terminal residue" evidence="2">
    <location>
        <position position="1"/>
    </location>
</feature>
<proteinExistence type="predicted"/>
<feature type="domain" description="IgGFc-binding protein N-terminal" evidence="1">
    <location>
        <begin position="53"/>
        <end position="143"/>
    </location>
</feature>
<gene>
    <name evidence="2" type="ORF">BaRGS_00027944</name>
</gene>
<dbReference type="Proteomes" id="UP001519460">
    <property type="component" value="Unassembled WGS sequence"/>
</dbReference>
<keyword evidence="3" id="KW-1185">Reference proteome</keyword>
<dbReference type="InterPro" id="IPR035234">
    <property type="entry name" value="IgGFc-bd_N"/>
</dbReference>
<accession>A0ABD0K1Q1</accession>
<name>A0ABD0K1Q1_9CAEN</name>
<sequence>LACSVQLEEGPQVRVTVADPKRSMLCNLAHHHNMVATFARPTSNQQTTRPDWDYAVSEQMPAVPTLGNNYVVGALTRIGSYPSGDLLKVVAPYSGTNVTFGGSDSVVSSRDGDVLVRPLQQYSAKTVRADSRILVAVISGGAASISTVPCVYGEVAILLKFALN</sequence>
<comment type="caution">
    <text evidence="2">The sequence shown here is derived from an EMBL/GenBank/DDBJ whole genome shotgun (WGS) entry which is preliminary data.</text>
</comment>
<evidence type="ECO:0000259" key="1">
    <source>
        <dbReference type="Pfam" id="PF17517"/>
    </source>
</evidence>
<protein>
    <recommendedName>
        <fullName evidence="1">IgGFc-binding protein N-terminal domain-containing protein</fullName>
    </recommendedName>
</protein>
<dbReference type="EMBL" id="JACVVK020000274">
    <property type="protein sequence ID" value="KAK7480778.1"/>
    <property type="molecule type" value="Genomic_DNA"/>
</dbReference>
<dbReference type="AlphaFoldDB" id="A0ABD0K1Q1"/>
<evidence type="ECO:0000313" key="2">
    <source>
        <dbReference type="EMBL" id="KAK7480778.1"/>
    </source>
</evidence>
<reference evidence="2 3" key="1">
    <citation type="journal article" date="2023" name="Sci. Data">
        <title>Genome assembly of the Korean intertidal mud-creeper Batillaria attramentaria.</title>
        <authorList>
            <person name="Patra A.K."/>
            <person name="Ho P.T."/>
            <person name="Jun S."/>
            <person name="Lee S.J."/>
            <person name="Kim Y."/>
            <person name="Won Y.J."/>
        </authorList>
    </citation>
    <scope>NUCLEOTIDE SEQUENCE [LARGE SCALE GENOMIC DNA]</scope>
    <source>
        <strain evidence="2">Wonlab-2016</strain>
    </source>
</reference>